<keyword evidence="1" id="KW-0732">Signal</keyword>
<organism evidence="2 3">
    <name type="scientific">Streptomyces doebereineriae</name>
    <dbReference type="NCBI Taxonomy" id="3075528"/>
    <lineage>
        <taxon>Bacteria</taxon>
        <taxon>Bacillati</taxon>
        <taxon>Actinomycetota</taxon>
        <taxon>Actinomycetes</taxon>
        <taxon>Kitasatosporales</taxon>
        <taxon>Streptomycetaceae</taxon>
        <taxon>Streptomyces</taxon>
    </lineage>
</organism>
<accession>A0ABU2V539</accession>
<dbReference type="InterPro" id="IPR006311">
    <property type="entry name" value="TAT_signal"/>
</dbReference>
<dbReference type="InterPro" id="IPR050490">
    <property type="entry name" value="Bact_solute-bd_prot1"/>
</dbReference>
<dbReference type="InterPro" id="IPR006059">
    <property type="entry name" value="SBP"/>
</dbReference>
<dbReference type="Gene3D" id="3.40.190.10">
    <property type="entry name" value="Periplasmic binding protein-like II"/>
    <property type="match status" value="1"/>
</dbReference>
<protein>
    <submittedName>
        <fullName evidence="2">Extracellular solute-binding protein</fullName>
    </submittedName>
</protein>
<name>A0ABU2V539_9ACTN</name>
<dbReference type="PANTHER" id="PTHR43649:SF32">
    <property type="entry name" value="SUGAR BINDING SECRETED PROTEIN"/>
    <property type="match status" value="1"/>
</dbReference>
<dbReference type="Proteomes" id="UP001183824">
    <property type="component" value="Unassembled WGS sequence"/>
</dbReference>
<gene>
    <name evidence="2" type="ORF">RNB18_10195</name>
</gene>
<dbReference type="PANTHER" id="PTHR43649">
    <property type="entry name" value="ARABINOSE-BINDING PROTEIN-RELATED"/>
    <property type="match status" value="1"/>
</dbReference>
<evidence type="ECO:0000313" key="2">
    <source>
        <dbReference type="EMBL" id="MDT0480539.1"/>
    </source>
</evidence>
<dbReference type="PROSITE" id="PS51257">
    <property type="entry name" value="PROKAR_LIPOPROTEIN"/>
    <property type="match status" value="1"/>
</dbReference>
<dbReference type="Pfam" id="PF13416">
    <property type="entry name" value="SBP_bac_8"/>
    <property type="match status" value="1"/>
</dbReference>
<evidence type="ECO:0000313" key="3">
    <source>
        <dbReference type="Proteomes" id="UP001183824"/>
    </source>
</evidence>
<evidence type="ECO:0000256" key="1">
    <source>
        <dbReference type="SAM" id="SignalP"/>
    </source>
</evidence>
<feature type="chain" id="PRO_5046707430" evidence="1">
    <location>
        <begin position="33"/>
        <end position="433"/>
    </location>
</feature>
<dbReference type="GeneID" id="89560867"/>
<sequence length="433" mass="47103">MPHRTMSRRRLLGASLGGAGAALLGLSGCGSASGSISAGTDHLTIWYWNGSLSDKLLATSARGVPGASGLKVKGAPIAGDYRGKLRTVMAARAYVPDLACLNSPIGDYFPDENEFVDLKDLGADAVEDEYLAWKWKSCISPAGRMIGFPLDAGPTGLYYRRDLFEQAGLPTEPEEVAEATSTWEKYLQVGKTLKAKAPSHPYLVSQIAYVFRMALYQSPKQFVDADNRFIGDQEHVKRAWDLAVETYRQGLSARTLDGTPDFNSALSGGRIGTMNNAVWYIGTLKDTAPRTSGKWRLTTMPDGPANYGGSYVGITRYCRDPEGAFAFLKWMLGPANQLKSYQEMSLFPTTPAVYSQPAMREPDPFFGGQIPVDVFGPAAKKAPVIFFSAYENTANTPVYQELTNVETLGKNPDKAWRDAMNAAERALAQRGVS</sequence>
<feature type="signal peptide" evidence="1">
    <location>
        <begin position="1"/>
        <end position="32"/>
    </location>
</feature>
<dbReference type="SUPFAM" id="SSF53850">
    <property type="entry name" value="Periplasmic binding protein-like II"/>
    <property type="match status" value="1"/>
</dbReference>
<dbReference type="RefSeq" id="WP_311713803.1">
    <property type="nucleotide sequence ID" value="NZ_JAVREZ010000003.1"/>
</dbReference>
<keyword evidence="3" id="KW-1185">Reference proteome</keyword>
<dbReference type="PROSITE" id="PS51318">
    <property type="entry name" value="TAT"/>
    <property type="match status" value="1"/>
</dbReference>
<dbReference type="EMBL" id="JAVREZ010000003">
    <property type="protein sequence ID" value="MDT0480539.1"/>
    <property type="molecule type" value="Genomic_DNA"/>
</dbReference>
<reference evidence="3" key="1">
    <citation type="submission" date="2023-07" db="EMBL/GenBank/DDBJ databases">
        <title>30 novel species of actinomycetes from the DSMZ collection.</title>
        <authorList>
            <person name="Nouioui I."/>
        </authorList>
    </citation>
    <scope>NUCLEOTIDE SEQUENCE [LARGE SCALE GENOMIC DNA]</scope>
    <source>
        <strain evidence="3">DSM 41640</strain>
    </source>
</reference>
<comment type="caution">
    <text evidence="2">The sequence shown here is derived from an EMBL/GenBank/DDBJ whole genome shotgun (WGS) entry which is preliminary data.</text>
</comment>
<proteinExistence type="predicted"/>